<accession>A0A330HTW3</accession>
<evidence type="ECO:0000313" key="1">
    <source>
        <dbReference type="EMBL" id="RAZ91835.1"/>
    </source>
</evidence>
<reference evidence="1 2" key="1">
    <citation type="submission" date="2018-07" db="EMBL/GenBank/DDBJ databases">
        <title>Diversity of Mesorhizobium strains in Brazil.</title>
        <authorList>
            <person name="Helene L.C.F."/>
            <person name="Dall'Agnol R."/>
            <person name="Delamuta J.R.M."/>
            <person name="Hungria M."/>
        </authorList>
    </citation>
    <scope>NUCLEOTIDE SEQUENCE [LARGE SCALE GENOMIC DNA]</scope>
    <source>
        <strain evidence="1 2">AC99b</strain>
    </source>
</reference>
<dbReference type="AlphaFoldDB" id="A0A330HTW3"/>
<evidence type="ECO:0000313" key="2">
    <source>
        <dbReference type="Proteomes" id="UP000251558"/>
    </source>
</evidence>
<gene>
    <name evidence="1" type="ORF">DPM33_04980</name>
</gene>
<comment type="caution">
    <text evidence="1">The sequence shown here is derived from an EMBL/GenBank/DDBJ whole genome shotgun (WGS) entry which is preliminary data.</text>
</comment>
<protein>
    <submittedName>
        <fullName evidence="1">Uncharacterized protein</fullName>
    </submittedName>
</protein>
<keyword evidence="2" id="KW-1185">Reference proteome</keyword>
<organism evidence="1 2">
    <name type="scientific">Mesorhizobium hawassense</name>
    <dbReference type="NCBI Taxonomy" id="1209954"/>
    <lineage>
        <taxon>Bacteria</taxon>
        <taxon>Pseudomonadati</taxon>
        <taxon>Pseudomonadota</taxon>
        <taxon>Alphaproteobacteria</taxon>
        <taxon>Hyphomicrobiales</taxon>
        <taxon>Phyllobacteriaceae</taxon>
        <taxon>Mesorhizobium</taxon>
    </lineage>
</organism>
<name>A0A330HTW3_9HYPH</name>
<sequence>MDADHDYYAMESLADVVKAVKTELTTLVQMHSRSGVPIWINAKAAAGPYPVSQSEVKDGIHSRLTIGGRISLPVGNTHQEVYDAIKAAGGDFQPIPTDGAALLQDASATVGDLKSAMATTFGIPKRAIKIFNSEGKHAIEKGMLAQLLKGWGNKE</sequence>
<dbReference type="Proteomes" id="UP000251558">
    <property type="component" value="Unassembled WGS sequence"/>
</dbReference>
<dbReference type="EMBL" id="QMBP01000002">
    <property type="protein sequence ID" value="RAZ91835.1"/>
    <property type="molecule type" value="Genomic_DNA"/>
</dbReference>
<proteinExistence type="predicted"/>